<keyword evidence="1" id="KW-1133">Transmembrane helix</keyword>
<dbReference type="PANTHER" id="PTHR36840:SF1">
    <property type="entry name" value="BLL5714 PROTEIN"/>
    <property type="match status" value="1"/>
</dbReference>
<dbReference type="PANTHER" id="PTHR36840">
    <property type="entry name" value="BLL5714 PROTEIN"/>
    <property type="match status" value="1"/>
</dbReference>
<keyword evidence="1" id="KW-0812">Transmembrane</keyword>
<dbReference type="OrthoDB" id="9798526at2"/>
<feature type="transmembrane region" description="Helical" evidence="1">
    <location>
        <begin position="175"/>
        <end position="197"/>
    </location>
</feature>
<accession>A0A3R5UYZ6</accession>
<feature type="transmembrane region" description="Helical" evidence="1">
    <location>
        <begin position="358"/>
        <end position="375"/>
    </location>
</feature>
<feature type="transmembrane region" description="Helical" evidence="1">
    <location>
        <begin position="55"/>
        <end position="76"/>
    </location>
</feature>
<feature type="transmembrane region" description="Helical" evidence="1">
    <location>
        <begin position="241"/>
        <end position="260"/>
    </location>
</feature>
<feature type="transmembrane region" description="Helical" evidence="1">
    <location>
        <begin position="209"/>
        <end position="229"/>
    </location>
</feature>
<keyword evidence="1" id="KW-0472">Membrane</keyword>
<dbReference type="InterPro" id="IPR010640">
    <property type="entry name" value="Low_temperature_requirement_A"/>
</dbReference>
<evidence type="ECO:0000256" key="1">
    <source>
        <dbReference type="SAM" id="Phobius"/>
    </source>
</evidence>
<reference evidence="2 3" key="1">
    <citation type="submission" date="2019-01" db="EMBL/GenBank/DDBJ databases">
        <title>Whole Genome of Ornithobacterium rhinotracheale FARPER-174b.</title>
        <authorList>
            <person name="Tataje-Lavanda L.A."/>
            <person name="Montalvan A."/>
            <person name="Montesinos R."/>
            <person name="Zimic M."/>
            <person name="Fernandez-Sanchez M."/>
            <person name="Fernandez-Diaz M."/>
        </authorList>
    </citation>
    <scope>NUCLEOTIDE SEQUENCE [LARGE SCALE GENOMIC DNA]</scope>
    <source>
        <strain evidence="2 3">FARPER-174b</strain>
    </source>
</reference>
<feature type="transmembrane region" description="Helical" evidence="1">
    <location>
        <begin position="145"/>
        <end position="163"/>
    </location>
</feature>
<feature type="transmembrane region" description="Helical" evidence="1">
    <location>
        <begin position="323"/>
        <end position="346"/>
    </location>
</feature>
<sequence>MKIYKIPMIGRAVDEKHRAATPLELFFDLIFVIAIASAASGLHHYLASHHFWEGAVLYVQMFFYIWWAWMNFTWFASAYDTDDTPFRLTTFLQMFGALVFAVGIKQMFATNPSFTAGIIGYIIMRVAMVIHWLRAARESAVDKKVNYRYAWGVGLAQVGWTLWYLLPMAYDDKSWMIPLLILAEMSVPVIAEGNRLSTTWHPHHIAERYGLLTIIVLGEGLLGTANTIGNLISDEVSWGKVILPLGVSASGLIFALWWIYFDIPWAKILERNRTRRVGFLFGYAHYFVFASLAAVGSALELVADAAQQYYLPSSTHIEHPVSRLFAMVVLSITLGVYLVSISLLKITTTENSSTNRMALWLGLLVSALPAVLVYFRLPMMVSLGITVLGIIAYIQLCNWESCERTIKKR</sequence>
<protein>
    <submittedName>
        <fullName evidence="2">Low temperature requirement protein A</fullName>
    </submittedName>
</protein>
<feature type="transmembrane region" description="Helical" evidence="1">
    <location>
        <begin position="88"/>
        <end position="108"/>
    </location>
</feature>
<feature type="transmembrane region" description="Helical" evidence="1">
    <location>
        <begin position="21"/>
        <end position="43"/>
    </location>
</feature>
<evidence type="ECO:0000313" key="3">
    <source>
        <dbReference type="Proteomes" id="UP000287701"/>
    </source>
</evidence>
<dbReference type="EMBL" id="CP035107">
    <property type="protein sequence ID" value="QAR31761.1"/>
    <property type="molecule type" value="Genomic_DNA"/>
</dbReference>
<name>A0A3R5UYZ6_ORNRH</name>
<proteinExistence type="predicted"/>
<feature type="transmembrane region" description="Helical" evidence="1">
    <location>
        <begin position="280"/>
        <end position="303"/>
    </location>
</feature>
<dbReference type="Pfam" id="PF06772">
    <property type="entry name" value="LtrA"/>
    <property type="match status" value="1"/>
</dbReference>
<dbReference type="AlphaFoldDB" id="A0A3R5UYZ6"/>
<evidence type="ECO:0000313" key="2">
    <source>
        <dbReference type="EMBL" id="QAR31761.1"/>
    </source>
</evidence>
<feature type="transmembrane region" description="Helical" evidence="1">
    <location>
        <begin position="114"/>
        <end position="133"/>
    </location>
</feature>
<gene>
    <name evidence="2" type="ORF">EQP59_10615</name>
</gene>
<organism evidence="2 3">
    <name type="scientific">Ornithobacterium rhinotracheale</name>
    <dbReference type="NCBI Taxonomy" id="28251"/>
    <lineage>
        <taxon>Bacteria</taxon>
        <taxon>Pseudomonadati</taxon>
        <taxon>Bacteroidota</taxon>
        <taxon>Flavobacteriia</taxon>
        <taxon>Flavobacteriales</taxon>
        <taxon>Weeksellaceae</taxon>
        <taxon>Ornithobacterium</taxon>
    </lineage>
</organism>
<feature type="transmembrane region" description="Helical" evidence="1">
    <location>
        <begin position="381"/>
        <end position="399"/>
    </location>
</feature>
<dbReference type="Proteomes" id="UP000287701">
    <property type="component" value="Chromosome"/>
</dbReference>